<evidence type="ECO:0000256" key="2">
    <source>
        <dbReference type="SAM" id="Phobius"/>
    </source>
</evidence>
<dbReference type="STRING" id="512565.AMIS_11610"/>
<feature type="transmembrane region" description="Helical" evidence="2">
    <location>
        <begin position="27"/>
        <end position="48"/>
    </location>
</feature>
<name>I0H044_ACTM4</name>
<gene>
    <name evidence="3" type="ordered locus">AMIS_11610</name>
</gene>
<dbReference type="EMBL" id="AP012319">
    <property type="protein sequence ID" value="BAL86381.1"/>
    <property type="molecule type" value="Genomic_DNA"/>
</dbReference>
<dbReference type="AlphaFoldDB" id="I0H044"/>
<dbReference type="PATRIC" id="fig|512565.3.peg.1166"/>
<keyword evidence="2" id="KW-1133">Transmembrane helix</keyword>
<evidence type="ECO:0000256" key="1">
    <source>
        <dbReference type="SAM" id="MobiDB-lite"/>
    </source>
</evidence>
<proteinExistence type="predicted"/>
<accession>I0H044</accession>
<dbReference type="HOGENOM" id="CLU_810463_0_0_11"/>
<evidence type="ECO:0000313" key="3">
    <source>
        <dbReference type="EMBL" id="BAL86381.1"/>
    </source>
</evidence>
<protein>
    <submittedName>
        <fullName evidence="3">Uncharacterized protein</fullName>
    </submittedName>
</protein>
<dbReference type="KEGG" id="ams:AMIS_11610"/>
<sequence>MTRTVRSRRAEVYHQPLYARLLGLRHLAPSSLLCFVFLEGAVVLGILLALAELVSWWGVLVLPFTVALMVKFNDLIAGTLTQPPVATETTTARASVLRPALMADTHGAGQMSGSAPEVEQRMTGPGLGFPPAGSSQAGAVFGFPGTEQAGFDQPVMEQAGFDQRGFDQGGFEQPAFESAGFEQAGFEHAGFEQAGFDRAGFESSVYEEFGSERPGLHGAGARQMPGGYGFAGPSAGDGYTVGQSGFAGAGSGYGPANNGYVATEDGHGAADGGYGPANAGRGSADSFPPAVMPAGVDYAHAGDDSDQAAAPAPGVVPMRRQWGEQLDVRQQMARHSAARRYE</sequence>
<feature type="region of interest" description="Disordered" evidence="1">
    <location>
        <begin position="321"/>
        <end position="342"/>
    </location>
</feature>
<keyword evidence="2" id="KW-0812">Transmembrane</keyword>
<evidence type="ECO:0000313" key="4">
    <source>
        <dbReference type="Proteomes" id="UP000007882"/>
    </source>
</evidence>
<keyword evidence="4" id="KW-1185">Reference proteome</keyword>
<reference evidence="3 4" key="1">
    <citation type="submission" date="2012-02" db="EMBL/GenBank/DDBJ databases">
        <title>Complete genome sequence of Actinoplanes missouriensis 431 (= NBRC 102363).</title>
        <authorList>
            <person name="Ohnishi Y."/>
            <person name="Ishikawa J."/>
            <person name="Sekine M."/>
            <person name="Hosoyama A."/>
            <person name="Harada T."/>
            <person name="Narita H."/>
            <person name="Hata T."/>
            <person name="Konno Y."/>
            <person name="Tutikane K."/>
            <person name="Fujita N."/>
            <person name="Horinouchi S."/>
            <person name="Hayakawa M."/>
        </authorList>
    </citation>
    <scope>NUCLEOTIDE SEQUENCE [LARGE SCALE GENOMIC DNA]</scope>
    <source>
        <strain evidence="4">ATCC 14538 / DSM 43046 / CBS 188.64 / JCM 3121 / NBRC 102363 / NCIMB 12654 / NRRL B-3342 / UNCC 431</strain>
    </source>
</reference>
<keyword evidence="2" id="KW-0472">Membrane</keyword>
<dbReference type="Proteomes" id="UP000007882">
    <property type="component" value="Chromosome"/>
</dbReference>
<dbReference type="eggNOG" id="COG5263">
    <property type="taxonomic scope" value="Bacteria"/>
</dbReference>
<feature type="transmembrane region" description="Helical" evidence="2">
    <location>
        <begin position="54"/>
        <end position="72"/>
    </location>
</feature>
<organism evidence="3 4">
    <name type="scientific">Actinoplanes missouriensis (strain ATCC 14538 / DSM 43046 / CBS 188.64 / JCM 3121 / NBRC 102363 / NCIMB 12654 / NRRL B-3342 / UNCC 431)</name>
    <dbReference type="NCBI Taxonomy" id="512565"/>
    <lineage>
        <taxon>Bacteria</taxon>
        <taxon>Bacillati</taxon>
        <taxon>Actinomycetota</taxon>
        <taxon>Actinomycetes</taxon>
        <taxon>Micromonosporales</taxon>
        <taxon>Micromonosporaceae</taxon>
        <taxon>Actinoplanes</taxon>
    </lineage>
</organism>